<evidence type="ECO:0000256" key="4">
    <source>
        <dbReference type="ARBA" id="ARBA00022989"/>
    </source>
</evidence>
<dbReference type="AlphaFoldDB" id="F2NPB1"/>
<organism evidence="11 12">
    <name type="scientific">Marinithermus hydrothermalis (strain DSM 14884 / JCM 11576 / T1)</name>
    <dbReference type="NCBI Taxonomy" id="869210"/>
    <lineage>
        <taxon>Bacteria</taxon>
        <taxon>Thermotogati</taxon>
        <taxon>Deinococcota</taxon>
        <taxon>Deinococci</taxon>
        <taxon>Thermales</taxon>
        <taxon>Thermaceae</taxon>
        <taxon>Marinithermus</taxon>
    </lineage>
</organism>
<dbReference type="PANTHER" id="PTHR43427">
    <property type="entry name" value="CHLORIDE CHANNEL PROTEIN CLC-E"/>
    <property type="match status" value="1"/>
</dbReference>
<feature type="transmembrane region" description="Helical" evidence="10">
    <location>
        <begin position="151"/>
        <end position="176"/>
    </location>
</feature>
<evidence type="ECO:0000256" key="5">
    <source>
        <dbReference type="ARBA" id="ARBA00023065"/>
    </source>
</evidence>
<keyword evidence="9" id="KW-0407">Ion channel</keyword>
<evidence type="ECO:0000313" key="11">
    <source>
        <dbReference type="EMBL" id="AEB11912.1"/>
    </source>
</evidence>
<dbReference type="KEGG" id="mhd:Marky_1172"/>
<feature type="transmembrane region" description="Helical" evidence="10">
    <location>
        <begin position="228"/>
        <end position="253"/>
    </location>
</feature>
<keyword evidence="7" id="KW-0869">Chloride channel</keyword>
<evidence type="ECO:0000256" key="6">
    <source>
        <dbReference type="ARBA" id="ARBA00023136"/>
    </source>
</evidence>
<feature type="transmembrane region" description="Helical" evidence="10">
    <location>
        <begin position="36"/>
        <end position="59"/>
    </location>
</feature>
<keyword evidence="8" id="KW-0868">Chloride</keyword>
<dbReference type="GO" id="GO:0006813">
    <property type="term" value="P:potassium ion transport"/>
    <property type="evidence" value="ECO:0007669"/>
    <property type="project" value="InterPro"/>
</dbReference>
<evidence type="ECO:0000256" key="1">
    <source>
        <dbReference type="ARBA" id="ARBA00004141"/>
    </source>
</evidence>
<evidence type="ECO:0000313" key="12">
    <source>
        <dbReference type="Proteomes" id="UP000007030"/>
    </source>
</evidence>
<feature type="transmembrane region" description="Helical" evidence="10">
    <location>
        <begin position="383"/>
        <end position="405"/>
    </location>
</feature>
<keyword evidence="6 10" id="KW-0472">Membrane</keyword>
<dbReference type="HOGENOM" id="CLU_594377_0_0_0"/>
<keyword evidence="5" id="KW-0406">Ion transport</keyword>
<evidence type="ECO:0000256" key="2">
    <source>
        <dbReference type="ARBA" id="ARBA00022448"/>
    </source>
</evidence>
<sequence length="479" mass="48901">MSRPQVGPLLLYSALVGALAGGLGAVWVWGLRVGQGVLLGEVVGFLPAGIPGEGALPLAFRTSRPWALVLLLPLIFAVAAFIGKNRGFFWLIPALRQGGPTPLTAKLRYALGSLIELSAGAPLGREGPMAALGYGVGAAVGRAFRLEDRPWLLPFAGVAAGFAAAFHAPLAGALLATEMIYRGFALELAALAPALVGALAGFTVYGAVHGYGPLLELRVDPIHFRDVASALLLGAALAGVSTVWVLAAQFVHGLSRSTRRVLRHFAIGGILALSALVFPFALGSGLAWVQLGTTPVPSLAFLGALFLSVLTLTAVAAGLGGHGERLTPSLVVGGLFAILMARALPFAFTAPEVAALAGMGAMIAGIARAPLAGIALAAELGGYAILPVVLPAALTTYALTSVYAYPTPPLVNSGVVIEGTPYAGKRVAELPFALEAVLRSGERIPATPSLVIRASDHLVLAGTEAPEPEAPPPENAPRT</sequence>
<accession>F2NPB1</accession>
<protein>
    <submittedName>
        <fullName evidence="11">Cl-channel voltage-gated family protein</fullName>
    </submittedName>
</protein>
<dbReference type="GO" id="GO:0005254">
    <property type="term" value="F:chloride channel activity"/>
    <property type="evidence" value="ECO:0007669"/>
    <property type="project" value="UniProtKB-KW"/>
</dbReference>
<dbReference type="SUPFAM" id="SSF81340">
    <property type="entry name" value="Clc chloride channel"/>
    <property type="match status" value="1"/>
</dbReference>
<feature type="transmembrane region" description="Helical" evidence="10">
    <location>
        <begin position="299"/>
        <end position="319"/>
    </location>
</feature>
<dbReference type="GO" id="GO:0034707">
    <property type="term" value="C:chloride channel complex"/>
    <property type="evidence" value="ECO:0007669"/>
    <property type="project" value="UniProtKB-KW"/>
</dbReference>
<gene>
    <name evidence="11" type="ordered locus">Marky_1172</name>
</gene>
<evidence type="ECO:0000256" key="7">
    <source>
        <dbReference type="ARBA" id="ARBA00023173"/>
    </source>
</evidence>
<dbReference type="OrthoDB" id="32019at2"/>
<evidence type="ECO:0000256" key="10">
    <source>
        <dbReference type="SAM" id="Phobius"/>
    </source>
</evidence>
<keyword evidence="3 10" id="KW-0812">Transmembrane</keyword>
<dbReference type="Gene3D" id="1.10.3080.10">
    <property type="entry name" value="Clc chloride channel"/>
    <property type="match status" value="1"/>
</dbReference>
<dbReference type="PANTHER" id="PTHR43427:SF6">
    <property type="entry name" value="CHLORIDE CHANNEL PROTEIN CLC-E"/>
    <property type="match status" value="1"/>
</dbReference>
<dbReference type="RefSeq" id="WP_013703959.1">
    <property type="nucleotide sequence ID" value="NC_015387.1"/>
</dbReference>
<dbReference type="CDD" id="cd00400">
    <property type="entry name" value="Voltage_gated_ClC"/>
    <property type="match status" value="1"/>
</dbReference>
<dbReference type="EMBL" id="CP002630">
    <property type="protein sequence ID" value="AEB11912.1"/>
    <property type="molecule type" value="Genomic_DNA"/>
</dbReference>
<dbReference type="InterPro" id="IPR001807">
    <property type="entry name" value="ClC"/>
</dbReference>
<feature type="transmembrane region" description="Helical" evidence="10">
    <location>
        <begin position="9"/>
        <end position="30"/>
    </location>
</feature>
<feature type="transmembrane region" description="Helical" evidence="10">
    <location>
        <begin position="326"/>
        <end position="348"/>
    </location>
</feature>
<dbReference type="Proteomes" id="UP000007030">
    <property type="component" value="Chromosome"/>
</dbReference>
<dbReference type="InterPro" id="IPR014743">
    <property type="entry name" value="Cl-channel_core"/>
</dbReference>
<evidence type="ECO:0000256" key="9">
    <source>
        <dbReference type="ARBA" id="ARBA00023303"/>
    </source>
</evidence>
<dbReference type="InterPro" id="IPR036721">
    <property type="entry name" value="RCK_C_sf"/>
</dbReference>
<reference evidence="11 12" key="1">
    <citation type="journal article" date="2012" name="Stand. Genomic Sci.">
        <title>Complete genome sequence of the aerobic, heterotroph Marinithermus hydrothermalis type strain (T1(T)) from a deep-sea hydrothermal vent chimney.</title>
        <authorList>
            <person name="Copeland A."/>
            <person name="Gu W."/>
            <person name="Yasawong M."/>
            <person name="Lapidus A."/>
            <person name="Lucas S."/>
            <person name="Deshpande S."/>
            <person name="Pagani I."/>
            <person name="Tapia R."/>
            <person name="Cheng J.F."/>
            <person name="Goodwin L.A."/>
            <person name="Pitluck S."/>
            <person name="Liolios K."/>
            <person name="Ivanova N."/>
            <person name="Mavromatis K."/>
            <person name="Mikhailova N."/>
            <person name="Pati A."/>
            <person name="Chen A."/>
            <person name="Palaniappan K."/>
            <person name="Land M."/>
            <person name="Pan C."/>
            <person name="Brambilla E.M."/>
            <person name="Rohde M."/>
            <person name="Tindall B.J."/>
            <person name="Sikorski J."/>
            <person name="Goker M."/>
            <person name="Detter J.C."/>
            <person name="Bristow J."/>
            <person name="Eisen J.A."/>
            <person name="Markowitz V."/>
            <person name="Hugenholtz P."/>
            <person name="Kyrpides N.C."/>
            <person name="Klenk H.P."/>
            <person name="Woyke T."/>
        </authorList>
    </citation>
    <scope>NUCLEOTIDE SEQUENCE [LARGE SCALE GENOMIC DNA]</scope>
    <source>
        <strain evidence="12">DSM 14884 / JCM 11576 / T1</strain>
    </source>
</reference>
<dbReference type="InterPro" id="IPR050368">
    <property type="entry name" value="ClC-type_chloride_channel"/>
</dbReference>
<dbReference type="eggNOG" id="COG0038">
    <property type="taxonomic scope" value="Bacteria"/>
</dbReference>
<keyword evidence="12" id="KW-1185">Reference proteome</keyword>
<proteinExistence type="predicted"/>
<feature type="transmembrane region" description="Helical" evidence="10">
    <location>
        <begin position="66"/>
        <end position="83"/>
    </location>
</feature>
<feature type="transmembrane region" description="Helical" evidence="10">
    <location>
        <begin position="188"/>
        <end position="208"/>
    </location>
</feature>
<dbReference type="Pfam" id="PF00654">
    <property type="entry name" value="Voltage_CLC"/>
    <property type="match status" value="1"/>
</dbReference>
<evidence type="ECO:0000256" key="3">
    <source>
        <dbReference type="ARBA" id="ARBA00022692"/>
    </source>
</evidence>
<comment type="subcellular location">
    <subcellularLocation>
        <location evidence="1">Membrane</location>
        <topology evidence="1">Multi-pass membrane protein</topology>
    </subcellularLocation>
</comment>
<keyword evidence="2" id="KW-0813">Transport</keyword>
<evidence type="ECO:0000256" key="8">
    <source>
        <dbReference type="ARBA" id="ARBA00023214"/>
    </source>
</evidence>
<feature type="transmembrane region" description="Helical" evidence="10">
    <location>
        <begin position="265"/>
        <end position="287"/>
    </location>
</feature>
<keyword evidence="4 10" id="KW-1133">Transmembrane helix</keyword>
<dbReference type="STRING" id="869210.Marky_1172"/>
<feature type="transmembrane region" description="Helical" evidence="10">
    <location>
        <begin position="354"/>
        <end position="376"/>
    </location>
</feature>
<dbReference type="SUPFAM" id="SSF116726">
    <property type="entry name" value="TrkA C-terminal domain-like"/>
    <property type="match status" value="1"/>
</dbReference>
<dbReference type="PRINTS" id="PR00762">
    <property type="entry name" value="CLCHANNEL"/>
</dbReference>
<name>F2NPB1_MARHT</name>